<proteinExistence type="predicted"/>
<dbReference type="Pfam" id="PF07554">
    <property type="entry name" value="FIVAR"/>
    <property type="match status" value="3"/>
</dbReference>
<dbReference type="PANTHER" id="PTHR42264:SF3">
    <property type="entry name" value="F-BOX DOMAIN-CONTAINING PROTEIN-RELATED"/>
    <property type="match status" value="1"/>
</dbReference>
<evidence type="ECO:0000256" key="2">
    <source>
        <dbReference type="SAM" id="Phobius"/>
    </source>
</evidence>
<organism evidence="4 5">
    <name type="scientific">Clostridium manihotivorum</name>
    <dbReference type="NCBI Taxonomy" id="2320868"/>
    <lineage>
        <taxon>Bacteria</taxon>
        <taxon>Bacillati</taxon>
        <taxon>Bacillota</taxon>
        <taxon>Clostridia</taxon>
        <taxon>Eubacteriales</taxon>
        <taxon>Clostridiaceae</taxon>
        <taxon>Clostridium</taxon>
    </lineage>
</organism>
<dbReference type="EMBL" id="CP025746">
    <property type="protein sequence ID" value="QAA32629.1"/>
    <property type="molecule type" value="Genomic_DNA"/>
</dbReference>
<keyword evidence="2" id="KW-0472">Membrane</keyword>
<dbReference type="Gene3D" id="2.60.120.200">
    <property type="match status" value="1"/>
</dbReference>
<dbReference type="InterPro" id="IPR013320">
    <property type="entry name" value="ConA-like_dom_sf"/>
</dbReference>
<dbReference type="Pfam" id="PF07532">
    <property type="entry name" value="Big_4"/>
    <property type="match status" value="1"/>
</dbReference>
<dbReference type="Gene3D" id="2.60.40.10">
    <property type="entry name" value="Immunoglobulins"/>
    <property type="match status" value="1"/>
</dbReference>
<dbReference type="SUPFAM" id="SSF49785">
    <property type="entry name" value="Galactose-binding domain-like"/>
    <property type="match status" value="1"/>
</dbReference>
<dbReference type="KEGG" id="cmah:C1I91_13835"/>
<dbReference type="InterPro" id="IPR013783">
    <property type="entry name" value="Ig-like_fold"/>
</dbReference>
<dbReference type="SUPFAM" id="SSF49899">
    <property type="entry name" value="Concanavalin A-like lectins/glucanases"/>
    <property type="match status" value="1"/>
</dbReference>
<evidence type="ECO:0000259" key="3">
    <source>
        <dbReference type="Pfam" id="PF07532"/>
    </source>
</evidence>
<protein>
    <recommendedName>
        <fullName evidence="3">Bacterial Ig-like domain-containing protein</fullName>
    </recommendedName>
</protein>
<dbReference type="NCBIfam" id="TIGR01167">
    <property type="entry name" value="LPXTG_anchor"/>
    <property type="match status" value="1"/>
</dbReference>
<evidence type="ECO:0000313" key="4">
    <source>
        <dbReference type="EMBL" id="QAA32629.1"/>
    </source>
</evidence>
<dbReference type="InterPro" id="IPR008979">
    <property type="entry name" value="Galactose-bd-like_sf"/>
</dbReference>
<feature type="compositionally biased region" description="Low complexity" evidence="1">
    <location>
        <begin position="1873"/>
        <end position="1965"/>
    </location>
</feature>
<dbReference type="Pfam" id="PF18951">
    <property type="entry name" value="DUF5695"/>
    <property type="match status" value="1"/>
</dbReference>
<sequence length="2003" mass="219756">MRKAIRIKKNRNSNLLSKFFAVFMSLIFIIGIFPIQAIRVLAATMDKEGTSETKAVQSGDTISLKNNYFDVQVGKYGQIKSLKIVGDKFPTNYVMNEENSPEQVTSGHEWMGELMFQTKVGDGASWVVAKTNSSDSARKVTLDGNKVVVTYENAKEANGIKNFKLVETYSLVNDKLRWEIKLVNTNDKKLTIGDLGVPLAFNEKWPGGEEIYETRTVYHSFVGKDSSYVYATRPSGIGQFLLLTPDTSTGAGFEYQDHWRTDERSKDEAAWCQDQAGWANGLNVFYIHSAVIKATNRGYLDNTSLVLAPGEEKTYAFNFSAPQNEDNMKKILYDEGLIDAVSVPGMTFSVNMPGKLYLHTKVPKENISFDIKGPNELNLFKDKPKTISNNLPSKKTPENTYVKYNSTKVINDESYLIYDIAFADLGQNNVTIKYYDKADTNKEKQKQTVLQFYMMDSVTDALGLHSNFMVDKTQYNSPGQVYDKVFDDWMMDTKSKRNKFDGYWGWGDDWGLTHGEFLAEKNVYQPVVKEIKALDEYLNTAIWNGLMREHHEDYKVHDFLMAEPNTTPTYRGYAYPHIYNTYFSMYKIADKYPELIPYKEKASTYLLRAYNIIKALYGDGVSYNWETGLMGELTTPAIIEALEKEGYYNEAKNLKDIMAKKYANFKNTKYPYGSEYSYDNTGEEAVYTLAKLNNAVDTANSNSIMEKIDEKTRACRGLQPVWYHYANPTTICGENWWNFQYSASLAGYTMDDWLRLQNNGKSSEESAAAERVNYAAKLANLTAINSGQIDADPQNIGTVAWTYQSEKGNLGGQGVGDGNLHNGWRQMSGEADLGLFGALQILSSDVATDPVFGLFGYGCNVKDNGNAYEVTPLDGLYTKLNFINQKLYIELDRDQYTKAVVNKDSSNIILNMKNLTKTSHQSELELTGLKKGSYEVSVDGKTQGSFQALDNKKINVPVQLAATDSAVITIKAGSALKNTAPTVEAGKDLQAYISDGFKLQGTAVDDGYPSMNLTYKWSVVTQPDGAKVTIANDDKLITDVKVDKTGDYKFKLTVSDGALESSDTMSVKVLEAPVVPKNLAHYSFDNIDSTNKLVLDDTTAKNNATIVGNTAFAAGKTGNGVLMNGKNTGYVKLTNALTKNVKDFTIDLDVKLNDIQGQNSRILEFGDMNNKYFYLSVINGKELSLTATDSNTGKNNTINTGVVIEKGYWKNVGITLTNNTATLYVDGIKKASLNNFNFTLSSLGEVQRNYLGRSYDENTPFFNGVIDNFDMKSFAMSPEDIKTTYGNNGSLTIVSAPASSFVTEVGKPVELPKTIKALYSDGVYYDVPVKWDAVASDAYSKAGNFKVSGKIDGLQAPVTETIIVVSGKAANLALSATPSAIINTPEDLGGVAALNDNYDPTSSKDTSHGAWHNWHGDQTAKAWVQYNWDNEVILTGMDAYYFTDGNFVPASVEVQYLDQNNAWLPVNNAKGLGVDLNKYNKTTFDPIVTKGIRMIMTPKTLGCGVIEWKVYGYSDKVIIDKQALKVSISQASNLKEALFSKDSWAALQTVLKEASTVLNDAKATQDTVDTITSRLNNAIASLLPLDNNIAFNASASTSFCSSWETITAVNDNIVSATSKGDDVKHYGTWGNSSTEESVTYSWTAPMDITSTKLYLFNDGGGILSPKSYKYEYLAADGKWLPVNNAKGYGLELDKYNETTFDKLTTTGFRITMVKSGDGVGIIEWKVLGEKNKTIVDKTALQNVINTALTKIKADYTEASWNNFAIALDSAQKVLKDSNATNETVNQTKTTLESAIKALALAPVIPKVDKSKLQALINKVAQTQSTDYTKESWNSLQAELAKANNIISDPKAQQQAIDNEASALQKAMDGLVKNSSSNGSNTNNGGNSNNNNNGGTNGNTGNNGSNSGNSSNGSGNSSNNSGNVNNNSNNNNSNGTTVNNASSNGSSTKGQTSNTVNSTGTNTAAAMPKTGSPIGTIVLIVVGAAMLLAGAGLLKFRSIRKKLE</sequence>
<dbReference type="PANTHER" id="PTHR42264">
    <property type="entry name" value="EPHRIN_REC_LIKE DOMAIN-CONTAINING PROTEIN"/>
    <property type="match status" value="1"/>
</dbReference>
<feature type="transmembrane region" description="Helical" evidence="2">
    <location>
        <begin position="1973"/>
        <end position="1993"/>
    </location>
</feature>
<dbReference type="RefSeq" id="WP_128213415.1">
    <property type="nucleotide sequence ID" value="NZ_CP025746.1"/>
</dbReference>
<dbReference type="Proteomes" id="UP000286268">
    <property type="component" value="Chromosome"/>
</dbReference>
<keyword evidence="2" id="KW-1133">Transmembrane helix</keyword>
<dbReference type="OrthoDB" id="9761789at2"/>
<accession>A0A3R5V8H4</accession>
<dbReference type="Pfam" id="PF13385">
    <property type="entry name" value="Laminin_G_3"/>
    <property type="match status" value="1"/>
</dbReference>
<name>A0A3R5V8H4_9CLOT</name>
<evidence type="ECO:0000256" key="1">
    <source>
        <dbReference type="SAM" id="MobiDB-lite"/>
    </source>
</evidence>
<reference evidence="4 5" key="1">
    <citation type="submission" date="2018-01" db="EMBL/GenBank/DDBJ databases">
        <title>Genome Sequencing and Assembly of Anaerobacter polyendosporus strain CT4.</title>
        <authorList>
            <person name="Tachaapaikoon C."/>
            <person name="Sutheeworapong S."/>
            <person name="Jenjaroenpun P."/>
            <person name="Wongsurawat T."/>
            <person name="Nookeaw I."/>
            <person name="Cheawchanlertfa P."/>
            <person name="Kosugi A."/>
            <person name="Cheevadhanarak S."/>
            <person name="Ratanakhanokchai K."/>
        </authorList>
    </citation>
    <scope>NUCLEOTIDE SEQUENCE [LARGE SCALE GENOMIC DNA]</scope>
    <source>
        <strain evidence="4 5">CT4</strain>
    </source>
</reference>
<keyword evidence="5" id="KW-1185">Reference proteome</keyword>
<dbReference type="Gene3D" id="2.60.120.260">
    <property type="entry name" value="Galactose-binding domain-like"/>
    <property type="match status" value="2"/>
</dbReference>
<evidence type="ECO:0000313" key="5">
    <source>
        <dbReference type="Proteomes" id="UP000286268"/>
    </source>
</evidence>
<gene>
    <name evidence="4" type="ORF">C1I91_13835</name>
</gene>
<feature type="domain" description="Bacterial Ig-like" evidence="3">
    <location>
        <begin position="1303"/>
        <end position="1353"/>
    </location>
</feature>
<dbReference type="InterPro" id="IPR011081">
    <property type="entry name" value="Big_4"/>
</dbReference>
<dbReference type="InterPro" id="IPR043750">
    <property type="entry name" value="DUF5695"/>
</dbReference>
<feature type="region of interest" description="Disordered" evidence="1">
    <location>
        <begin position="1871"/>
        <end position="1969"/>
    </location>
</feature>
<keyword evidence="2" id="KW-0812">Transmembrane</keyword>
<dbReference type="Pfam" id="PF22352">
    <property type="entry name" value="K319L-like_PKD"/>
    <property type="match status" value="1"/>
</dbReference>
<dbReference type="Gene3D" id="1.20.1270.90">
    <property type="entry name" value="AF1782-like"/>
    <property type="match status" value="3"/>
</dbReference>
<feature type="transmembrane region" description="Helical" evidence="2">
    <location>
        <begin position="20"/>
        <end position="42"/>
    </location>
</feature>